<dbReference type="SUPFAM" id="SSF53098">
    <property type="entry name" value="Ribonuclease H-like"/>
    <property type="match status" value="1"/>
</dbReference>
<dbReference type="OrthoDB" id="2016287at2759"/>
<dbReference type="PANTHER" id="PTHR48475">
    <property type="entry name" value="RIBONUCLEASE H"/>
    <property type="match status" value="1"/>
</dbReference>
<dbReference type="InterPro" id="IPR002156">
    <property type="entry name" value="RNaseH_domain"/>
</dbReference>
<dbReference type="CDD" id="cd09279">
    <property type="entry name" value="RNase_HI_like"/>
    <property type="match status" value="1"/>
</dbReference>
<dbReference type="Pfam" id="PF13456">
    <property type="entry name" value="RVT_3"/>
    <property type="match status" value="1"/>
</dbReference>
<name>A0A2I0AGC6_9ASPA</name>
<dbReference type="Gene3D" id="3.30.420.10">
    <property type="entry name" value="Ribonuclease H-like superfamily/Ribonuclease H"/>
    <property type="match status" value="1"/>
</dbReference>
<evidence type="ECO:0000313" key="3">
    <source>
        <dbReference type="Proteomes" id="UP000236161"/>
    </source>
</evidence>
<dbReference type="Proteomes" id="UP000236161">
    <property type="component" value="Unassembled WGS sequence"/>
</dbReference>
<dbReference type="PANTHER" id="PTHR48475:SF2">
    <property type="entry name" value="RIBONUCLEASE H"/>
    <property type="match status" value="1"/>
</dbReference>
<dbReference type="STRING" id="1088818.A0A2I0AGC6"/>
<sequence>MLLTSPMGTSIHQAVTLQFKTTNNQAEYEAFIAGLKLALSMAIKCIQVFSDSPLVVNQVNKTFEAKDEVLKKYLKQAQSLISQFEDFSLTHIPREENQVADQLAKRGLPDLRRTQASERPSFKCAEVCSREQPPCWMDKILNYLKDSTQPDNRQEAKKLKLDCAKYVLIDGYLYRRSYAWPFTKCL</sequence>
<organism evidence="2 3">
    <name type="scientific">Apostasia shenzhenica</name>
    <dbReference type="NCBI Taxonomy" id="1088818"/>
    <lineage>
        <taxon>Eukaryota</taxon>
        <taxon>Viridiplantae</taxon>
        <taxon>Streptophyta</taxon>
        <taxon>Embryophyta</taxon>
        <taxon>Tracheophyta</taxon>
        <taxon>Spermatophyta</taxon>
        <taxon>Magnoliopsida</taxon>
        <taxon>Liliopsida</taxon>
        <taxon>Asparagales</taxon>
        <taxon>Orchidaceae</taxon>
        <taxon>Apostasioideae</taxon>
        <taxon>Apostasia</taxon>
    </lineage>
</organism>
<dbReference type="GO" id="GO:0004523">
    <property type="term" value="F:RNA-DNA hybrid ribonuclease activity"/>
    <property type="evidence" value="ECO:0007669"/>
    <property type="project" value="InterPro"/>
</dbReference>
<dbReference type="InterPro" id="IPR036397">
    <property type="entry name" value="RNaseH_sf"/>
</dbReference>
<dbReference type="PROSITE" id="PS50879">
    <property type="entry name" value="RNASE_H_1"/>
    <property type="match status" value="1"/>
</dbReference>
<protein>
    <recommendedName>
        <fullName evidence="1">RNase H type-1 domain-containing protein</fullName>
    </recommendedName>
</protein>
<proteinExistence type="predicted"/>
<keyword evidence="3" id="KW-1185">Reference proteome</keyword>
<evidence type="ECO:0000259" key="1">
    <source>
        <dbReference type="PROSITE" id="PS50879"/>
    </source>
</evidence>
<feature type="domain" description="RNase H type-1" evidence="1">
    <location>
        <begin position="1"/>
        <end position="109"/>
    </location>
</feature>
<reference evidence="2 3" key="1">
    <citation type="journal article" date="2017" name="Nature">
        <title>The Apostasia genome and the evolution of orchids.</title>
        <authorList>
            <person name="Zhang G.Q."/>
            <person name="Liu K.W."/>
            <person name="Li Z."/>
            <person name="Lohaus R."/>
            <person name="Hsiao Y.Y."/>
            <person name="Niu S.C."/>
            <person name="Wang J.Y."/>
            <person name="Lin Y.C."/>
            <person name="Xu Q."/>
            <person name="Chen L.J."/>
            <person name="Yoshida K."/>
            <person name="Fujiwara S."/>
            <person name="Wang Z.W."/>
            <person name="Zhang Y.Q."/>
            <person name="Mitsuda N."/>
            <person name="Wang M."/>
            <person name="Liu G.H."/>
            <person name="Pecoraro L."/>
            <person name="Huang H.X."/>
            <person name="Xiao X.J."/>
            <person name="Lin M."/>
            <person name="Wu X.Y."/>
            <person name="Wu W.L."/>
            <person name="Chen Y.Y."/>
            <person name="Chang S.B."/>
            <person name="Sakamoto S."/>
            <person name="Ohme-Takagi M."/>
            <person name="Yagi M."/>
            <person name="Zeng S.J."/>
            <person name="Shen C.Y."/>
            <person name="Yeh C.M."/>
            <person name="Luo Y.B."/>
            <person name="Tsai W.C."/>
            <person name="Van de Peer Y."/>
            <person name="Liu Z.J."/>
        </authorList>
    </citation>
    <scope>NUCLEOTIDE SEQUENCE [LARGE SCALE GENOMIC DNA]</scope>
    <source>
        <strain evidence="3">cv. Shenzhen</strain>
        <tissue evidence="2">Stem</tissue>
    </source>
</reference>
<dbReference type="GO" id="GO:0003676">
    <property type="term" value="F:nucleic acid binding"/>
    <property type="evidence" value="ECO:0007669"/>
    <property type="project" value="InterPro"/>
</dbReference>
<evidence type="ECO:0000313" key="2">
    <source>
        <dbReference type="EMBL" id="PKA54603.1"/>
    </source>
</evidence>
<dbReference type="InterPro" id="IPR012337">
    <property type="entry name" value="RNaseH-like_sf"/>
</dbReference>
<gene>
    <name evidence="2" type="ORF">AXF42_Ash000438</name>
</gene>
<dbReference type="AlphaFoldDB" id="A0A2I0AGC6"/>
<accession>A0A2I0AGC6</accession>
<dbReference type="EMBL" id="KZ451982">
    <property type="protein sequence ID" value="PKA54603.1"/>
    <property type="molecule type" value="Genomic_DNA"/>
</dbReference>